<gene>
    <name evidence="2" type="ORF">GCM10010412_097760</name>
</gene>
<comment type="caution">
    <text evidence="2">The sequence shown here is derived from an EMBL/GenBank/DDBJ whole genome shotgun (WGS) entry which is preliminary data.</text>
</comment>
<dbReference type="RefSeq" id="WP_346157648.1">
    <property type="nucleotide sequence ID" value="NZ_BAAATE010000061.1"/>
</dbReference>
<proteinExistence type="predicted"/>
<dbReference type="Proteomes" id="UP001501666">
    <property type="component" value="Unassembled WGS sequence"/>
</dbReference>
<dbReference type="EMBL" id="BAAATE010000061">
    <property type="protein sequence ID" value="GAA2700545.1"/>
    <property type="molecule type" value="Genomic_DNA"/>
</dbReference>
<evidence type="ECO:0000313" key="3">
    <source>
        <dbReference type="Proteomes" id="UP001501666"/>
    </source>
</evidence>
<evidence type="ECO:0000256" key="1">
    <source>
        <dbReference type="SAM" id="MobiDB-lite"/>
    </source>
</evidence>
<reference evidence="3" key="1">
    <citation type="journal article" date="2019" name="Int. J. Syst. Evol. Microbiol.">
        <title>The Global Catalogue of Microorganisms (GCM) 10K type strain sequencing project: providing services to taxonomists for standard genome sequencing and annotation.</title>
        <authorList>
            <consortium name="The Broad Institute Genomics Platform"/>
            <consortium name="The Broad Institute Genome Sequencing Center for Infectious Disease"/>
            <person name="Wu L."/>
            <person name="Ma J."/>
        </authorList>
    </citation>
    <scope>NUCLEOTIDE SEQUENCE [LARGE SCALE GENOMIC DNA]</scope>
    <source>
        <strain evidence="3">JCM 6835</strain>
    </source>
</reference>
<accession>A0ABP6FUD6</accession>
<protein>
    <submittedName>
        <fullName evidence="2">Uncharacterized protein</fullName>
    </submittedName>
</protein>
<sequence length="58" mass="6328">MTSDSPNLLTHAGSRVRPGDRVIDVGLPAGSRRYADPATYLSWRPLQPAQLRELGLTP</sequence>
<organism evidence="2 3">
    <name type="scientific">Nonomuraea recticatena</name>
    <dbReference type="NCBI Taxonomy" id="46178"/>
    <lineage>
        <taxon>Bacteria</taxon>
        <taxon>Bacillati</taxon>
        <taxon>Actinomycetota</taxon>
        <taxon>Actinomycetes</taxon>
        <taxon>Streptosporangiales</taxon>
        <taxon>Streptosporangiaceae</taxon>
        <taxon>Nonomuraea</taxon>
    </lineage>
</organism>
<feature type="region of interest" description="Disordered" evidence="1">
    <location>
        <begin position="1"/>
        <end position="23"/>
    </location>
</feature>
<evidence type="ECO:0000313" key="2">
    <source>
        <dbReference type="EMBL" id="GAA2700545.1"/>
    </source>
</evidence>
<keyword evidence="3" id="KW-1185">Reference proteome</keyword>
<name>A0ABP6FUD6_9ACTN</name>